<evidence type="ECO:0000256" key="1">
    <source>
        <dbReference type="SAM" id="MobiDB-lite"/>
    </source>
</evidence>
<organism evidence="3 4">
    <name type="scientific">Sinanodonta woodiana</name>
    <name type="common">Chinese pond mussel</name>
    <name type="synonym">Anodonta woodiana</name>
    <dbReference type="NCBI Taxonomy" id="1069815"/>
    <lineage>
        <taxon>Eukaryota</taxon>
        <taxon>Metazoa</taxon>
        <taxon>Spiralia</taxon>
        <taxon>Lophotrochozoa</taxon>
        <taxon>Mollusca</taxon>
        <taxon>Bivalvia</taxon>
        <taxon>Autobranchia</taxon>
        <taxon>Heteroconchia</taxon>
        <taxon>Palaeoheterodonta</taxon>
        <taxon>Unionida</taxon>
        <taxon>Unionoidea</taxon>
        <taxon>Unionidae</taxon>
        <taxon>Unioninae</taxon>
        <taxon>Sinanodonta</taxon>
    </lineage>
</organism>
<feature type="compositionally biased region" description="Basic residues" evidence="1">
    <location>
        <begin position="1"/>
        <end position="13"/>
    </location>
</feature>
<gene>
    <name evidence="3" type="ORF">ACJMK2_031223</name>
</gene>
<accession>A0ABD3WZH0</accession>
<dbReference type="InterPro" id="IPR031981">
    <property type="entry name" value="MIEAP_C"/>
</dbReference>
<evidence type="ECO:0000259" key="2">
    <source>
        <dbReference type="Pfam" id="PF16026"/>
    </source>
</evidence>
<proteinExistence type="predicted"/>
<keyword evidence="4" id="KW-1185">Reference proteome</keyword>
<dbReference type="EMBL" id="JBJQND010000004">
    <property type="protein sequence ID" value="KAL3878895.1"/>
    <property type="molecule type" value="Genomic_DNA"/>
</dbReference>
<dbReference type="AlphaFoldDB" id="A0ABD3WZH0"/>
<feature type="region of interest" description="Disordered" evidence="1">
    <location>
        <begin position="124"/>
        <end position="143"/>
    </location>
</feature>
<name>A0ABD3WZH0_SINWO</name>
<dbReference type="Proteomes" id="UP001634394">
    <property type="component" value="Unassembled WGS sequence"/>
</dbReference>
<sequence length="415" mass="48609">MAARNVGRKVKAEKRKDEEETEQLHEPVSNGRLVRTDDHMQEDADGYQDALHNTEWKRMWEAVKLVNGTIAFFGKKKRKLGYVLEKMHAGDVLSQHEVSGALREYNQLCIELEHLQRRIEEVEANQKKKEPIPPPRDKWSKGTETNPDVVVLFREDYDKLLERITHRESQIDELQRRLRNLGVPKPKEKSTIIPNLSTLPEPVLLVDAFCDLYSNEWADCFETLKTSWKDQERAIYTLFRVVRHAYVFCYDVAQDQRHSVEGIVNSLEETMFHPTFTHPVNRNKYKAASVMSERAVKARDIGRKLFREYRRLLVKETVPGVQDLFRKVKQVEIFETGFVTSVIQTFIDKVVELMWLMVVQDPPMMVYWLEDGRPHLPDYFNFFSKRGDTVKQTVWPAVFLYEDGALLSKGVILVR</sequence>
<protein>
    <recommendedName>
        <fullName evidence="2">Mitochondria-eating protein C-terminal domain-containing protein</fullName>
    </recommendedName>
</protein>
<feature type="region of interest" description="Disordered" evidence="1">
    <location>
        <begin position="1"/>
        <end position="31"/>
    </location>
</feature>
<comment type="caution">
    <text evidence="3">The sequence shown here is derived from an EMBL/GenBank/DDBJ whole genome shotgun (WGS) entry which is preliminary data.</text>
</comment>
<feature type="domain" description="Mitochondria-eating protein C-terminal" evidence="2">
    <location>
        <begin position="204"/>
        <end position="413"/>
    </location>
</feature>
<feature type="compositionally biased region" description="Basic and acidic residues" evidence="1">
    <location>
        <begin position="14"/>
        <end position="25"/>
    </location>
</feature>
<reference evidence="3 4" key="1">
    <citation type="submission" date="2024-11" db="EMBL/GenBank/DDBJ databases">
        <title>Chromosome-level genome assembly of the freshwater bivalve Anodonta woodiana.</title>
        <authorList>
            <person name="Chen X."/>
        </authorList>
    </citation>
    <scope>NUCLEOTIDE SEQUENCE [LARGE SCALE GENOMIC DNA]</scope>
    <source>
        <strain evidence="3">MN2024</strain>
        <tissue evidence="3">Gills</tissue>
    </source>
</reference>
<evidence type="ECO:0000313" key="3">
    <source>
        <dbReference type="EMBL" id="KAL3878895.1"/>
    </source>
</evidence>
<evidence type="ECO:0000313" key="4">
    <source>
        <dbReference type="Proteomes" id="UP001634394"/>
    </source>
</evidence>
<feature type="compositionally biased region" description="Basic and acidic residues" evidence="1">
    <location>
        <begin position="124"/>
        <end position="141"/>
    </location>
</feature>
<dbReference type="Pfam" id="PF16026">
    <property type="entry name" value="MIEAP"/>
    <property type="match status" value="1"/>
</dbReference>